<dbReference type="EMBL" id="JAXBLV010000237">
    <property type="protein sequence ID" value="MDY3563386.1"/>
    <property type="molecule type" value="Genomic_DNA"/>
</dbReference>
<evidence type="ECO:0000313" key="2">
    <source>
        <dbReference type="Proteomes" id="UP001272242"/>
    </source>
</evidence>
<name>A0ABU5F7S7_9BACT</name>
<dbReference type="Gene3D" id="1.10.10.10">
    <property type="entry name" value="Winged helix-like DNA-binding domain superfamily/Winged helix DNA-binding domain"/>
    <property type="match status" value="1"/>
</dbReference>
<evidence type="ECO:0008006" key="3">
    <source>
        <dbReference type="Google" id="ProtNLM"/>
    </source>
</evidence>
<dbReference type="Gene3D" id="3.40.50.620">
    <property type="entry name" value="HUPs"/>
    <property type="match status" value="1"/>
</dbReference>
<dbReference type="InterPro" id="IPR016032">
    <property type="entry name" value="Sig_transdc_resp-reg_C-effctor"/>
</dbReference>
<organism evidence="1 2">
    <name type="scientific">Gemmata algarum</name>
    <dbReference type="NCBI Taxonomy" id="2975278"/>
    <lineage>
        <taxon>Bacteria</taxon>
        <taxon>Pseudomonadati</taxon>
        <taxon>Planctomycetota</taxon>
        <taxon>Planctomycetia</taxon>
        <taxon>Gemmatales</taxon>
        <taxon>Gemmataceae</taxon>
        <taxon>Gemmata</taxon>
    </lineage>
</organism>
<keyword evidence="2" id="KW-1185">Reference proteome</keyword>
<dbReference type="RefSeq" id="WP_320689593.1">
    <property type="nucleotide sequence ID" value="NZ_JAXBLV010000237.1"/>
</dbReference>
<protein>
    <recommendedName>
        <fullName evidence="3">7-cyano-7-deazaguanine synthase</fullName>
    </recommendedName>
</protein>
<dbReference type="SUPFAM" id="SSF46894">
    <property type="entry name" value="C-terminal effector domain of the bipartite response regulators"/>
    <property type="match status" value="1"/>
</dbReference>
<evidence type="ECO:0000313" key="1">
    <source>
        <dbReference type="EMBL" id="MDY3563386.1"/>
    </source>
</evidence>
<dbReference type="InterPro" id="IPR036388">
    <property type="entry name" value="WH-like_DNA-bd_sf"/>
</dbReference>
<proteinExistence type="predicted"/>
<comment type="caution">
    <text evidence="1">The sequence shown here is derived from an EMBL/GenBank/DDBJ whole genome shotgun (WGS) entry which is preliminary data.</text>
</comment>
<dbReference type="InterPro" id="IPR014729">
    <property type="entry name" value="Rossmann-like_a/b/a_fold"/>
</dbReference>
<dbReference type="SUPFAM" id="SSF52402">
    <property type="entry name" value="Adenine nucleotide alpha hydrolases-like"/>
    <property type="match status" value="1"/>
</dbReference>
<accession>A0ABU5F7S7</accession>
<sequence>MDELNLVLCGGLSRAAAPRTRQRVRQIPLEFGSAADVHLRVNQLTDAMCAKADSVTLDLLELAAYVHTADQAVTRGGAAEIDYGDGWRRRFRFEVPVRLPALWRRPDVQRALTGALEFLTDDVYEFGFHQAVDPRRSSDYLVEGGAGGVDEVVLFSGGLDSLCGAVTELERGRRVVLLSHRSSTRIFARQRALFDALRARVPAGPPPLHVHVTLNKDEGHGREFTQRGRSFVFAALAAATARLAGLDRFRFYENGVTSLNLPLSPELVGARASRTTHPQVLARFGRLFTLLFGSPFAVENAAQGHTKVELLERLRASGHAPLCALTCSCSRVWGQPEARPHCGRCSQCVDRRLCALAAGLSDADDPPDGYASDPLTGAREGPDLTLAERYVGLARELAPLEGPRAFAVRFPEVNAALAYLGTSPAAAAAACHDLYRRHADGVARGVRRALDAVGVLNLHAVPPPSLLGLVLGRGVPGAAPPAPFAPSERGFVVDPDRFQVRFNGAPCQLGNTKEFHFIARLHRGRGVYLSLAVLGRDVWDDAGVAKGSVHRVAASARRSLVALGLPPETIDGSNKGHYRLTLPAT</sequence>
<reference evidence="2" key="1">
    <citation type="journal article" date="2023" name="Mar. Drugs">
        <title>Gemmata algarum, a Novel Planctomycete Isolated from an Algal Mat, Displays Antimicrobial Activity.</title>
        <authorList>
            <person name="Kumar G."/>
            <person name="Kallscheuer N."/>
            <person name="Kashif M."/>
            <person name="Ahamad S."/>
            <person name="Jagadeeshwari U."/>
            <person name="Pannikurungottu S."/>
            <person name="Haufschild T."/>
            <person name="Kabuu M."/>
            <person name="Sasikala C."/>
            <person name="Jogler C."/>
            <person name="Ramana C."/>
        </authorList>
    </citation>
    <scope>NUCLEOTIDE SEQUENCE [LARGE SCALE GENOMIC DNA]</scope>
    <source>
        <strain evidence="2">JC673</strain>
    </source>
</reference>
<dbReference type="Proteomes" id="UP001272242">
    <property type="component" value="Unassembled WGS sequence"/>
</dbReference>
<gene>
    <name evidence="1" type="ORF">R5W23_004889</name>
</gene>